<proteinExistence type="predicted"/>
<feature type="region of interest" description="Disordered" evidence="1">
    <location>
        <begin position="400"/>
        <end position="435"/>
    </location>
</feature>
<feature type="domain" description="Protein kinase" evidence="2">
    <location>
        <begin position="498"/>
        <end position="794"/>
    </location>
</feature>
<sequence>MLPHVAGGIDDSALLRLRLYGSSLLEKAEKADLAQRLISRPPERGQASHLGISRCWTGDVKYFLPSVACFCLVFPNQVARSPILEPQPLKGSRPSPTSSATASASASDSGPVAPAGAPASQVAPSAPANVEVQVESTSSPTRRRLTAPHHSPIAAFIYRHFPKATWALSARHRQQPLLMAAEHRPETASEEVSEERTEPFSQSEIDARFNRFGVEETSAVPNDEHVSLDDLQVEDHHHRQGIRILVRPLTKLNSTRSVSPGSDNCRWLALRAEVASSDQPEHKVLAVTQTSKDIKFSVRIPGESQDDAPRPPLWCELYYDPASDKVIFLNKSDVPISLHKVSQTSSLGSPPLGDTNIINPGLIKALRPGTWRIRVRDIAVLDFRILEKRPVTLYQARPALPHQSSSLTSSNSNSSVKRALSPDEDEKRVKRRISDASNQADDGVIMFLRPAADPLVFPLPNGRESKELSAASTHALLDADKGDTIAIPGVCELDEYYLTKRDPIASTALSAVYTADHSKVPDNIVTVKVLKTRVANANDKPYVHERNVIRQADMWLRECQSQEDLQHESIVRYYGGDARYLSLYMEHVDAPDLTAPSRWRNKQNDLFMGSRHDAMRILRDIASALGYIHGRQLVHNDIKPANILYSPERGAVLCDFGLSTPAANSPSGGGTPYYVPPEFIGTKLRGPASDVWALGITMLYVMRKITFPDSRARRHHPKPLYWLIAGINNPSMPHKQHGNGHPAVSQMRAWLEEMFEARERLNPKDRLERLVKEMLTPNPNHRITMKKVLQELLIELPAKAG</sequence>
<gene>
    <name evidence="3" type="ORF">VFPPC_08841</name>
</gene>
<dbReference type="InterPro" id="IPR011009">
    <property type="entry name" value="Kinase-like_dom_sf"/>
</dbReference>
<dbReference type="PROSITE" id="PS00108">
    <property type="entry name" value="PROTEIN_KINASE_ST"/>
    <property type="match status" value="1"/>
</dbReference>
<dbReference type="PANTHER" id="PTHR24359:SF1">
    <property type="entry name" value="INHIBITOR OF NUCLEAR FACTOR KAPPA-B KINASE EPSILON SUBUNIT HOMOLOG 1-RELATED"/>
    <property type="match status" value="1"/>
</dbReference>
<dbReference type="KEGG" id="pchm:VFPPC_08841"/>
<feature type="region of interest" description="Disordered" evidence="1">
    <location>
        <begin position="85"/>
        <end position="146"/>
    </location>
</feature>
<dbReference type="Proteomes" id="UP000078397">
    <property type="component" value="Unassembled WGS sequence"/>
</dbReference>
<feature type="compositionally biased region" description="Low complexity" evidence="1">
    <location>
        <begin position="404"/>
        <end position="415"/>
    </location>
</feature>
<dbReference type="AlphaFoldDB" id="A0A179FC30"/>
<dbReference type="GO" id="GO:0005524">
    <property type="term" value="F:ATP binding"/>
    <property type="evidence" value="ECO:0007669"/>
    <property type="project" value="InterPro"/>
</dbReference>
<dbReference type="GeneID" id="28851471"/>
<dbReference type="SUPFAM" id="SSF56112">
    <property type="entry name" value="Protein kinase-like (PK-like)"/>
    <property type="match status" value="1"/>
</dbReference>
<protein>
    <submittedName>
        <fullName evidence="3">CAMK protein kinase</fullName>
    </submittedName>
</protein>
<feature type="compositionally biased region" description="Basic and acidic residues" evidence="1">
    <location>
        <begin position="425"/>
        <end position="434"/>
    </location>
</feature>
<dbReference type="Pfam" id="PF00069">
    <property type="entry name" value="Pkinase"/>
    <property type="match status" value="1"/>
</dbReference>
<keyword evidence="3" id="KW-0418">Kinase</keyword>
<reference evidence="3 4" key="1">
    <citation type="journal article" date="2016" name="PLoS Pathog.">
        <title>Biosynthesis of antibiotic leucinostatins in bio-control fungus Purpureocillium lilacinum and their inhibition on phytophthora revealed by genome mining.</title>
        <authorList>
            <person name="Wang G."/>
            <person name="Liu Z."/>
            <person name="Lin R."/>
            <person name="Li E."/>
            <person name="Mao Z."/>
            <person name="Ling J."/>
            <person name="Yang Y."/>
            <person name="Yin W.B."/>
            <person name="Xie B."/>
        </authorList>
    </citation>
    <scope>NUCLEOTIDE SEQUENCE [LARGE SCALE GENOMIC DNA]</scope>
    <source>
        <strain evidence="3">170</strain>
    </source>
</reference>
<evidence type="ECO:0000259" key="2">
    <source>
        <dbReference type="PROSITE" id="PS50011"/>
    </source>
</evidence>
<feature type="compositionally biased region" description="Low complexity" evidence="1">
    <location>
        <begin position="92"/>
        <end position="128"/>
    </location>
</feature>
<dbReference type="PANTHER" id="PTHR24359">
    <property type="entry name" value="SERINE/THREONINE-PROTEIN KINASE SBK1"/>
    <property type="match status" value="1"/>
</dbReference>
<name>A0A179FC30_METCM</name>
<dbReference type="Gene3D" id="1.10.510.10">
    <property type="entry name" value="Transferase(Phosphotransferase) domain 1"/>
    <property type="match status" value="1"/>
</dbReference>
<evidence type="ECO:0000256" key="1">
    <source>
        <dbReference type="SAM" id="MobiDB-lite"/>
    </source>
</evidence>
<evidence type="ECO:0000313" key="3">
    <source>
        <dbReference type="EMBL" id="OAQ62917.1"/>
    </source>
</evidence>
<accession>A0A179FC30</accession>
<dbReference type="SMART" id="SM00220">
    <property type="entry name" value="S_TKc"/>
    <property type="match status" value="1"/>
</dbReference>
<dbReference type="EMBL" id="LSBJ02000006">
    <property type="protein sequence ID" value="OAQ62917.1"/>
    <property type="molecule type" value="Genomic_DNA"/>
</dbReference>
<dbReference type="PROSITE" id="PS50011">
    <property type="entry name" value="PROTEIN_KINASE_DOM"/>
    <property type="match status" value="1"/>
</dbReference>
<dbReference type="InterPro" id="IPR000719">
    <property type="entry name" value="Prot_kinase_dom"/>
</dbReference>
<keyword evidence="4" id="KW-1185">Reference proteome</keyword>
<dbReference type="OrthoDB" id="346907at2759"/>
<evidence type="ECO:0000313" key="4">
    <source>
        <dbReference type="Proteomes" id="UP000078397"/>
    </source>
</evidence>
<comment type="caution">
    <text evidence="3">The sequence shown here is derived from an EMBL/GenBank/DDBJ whole genome shotgun (WGS) entry which is preliminary data.</text>
</comment>
<dbReference type="InterPro" id="IPR008271">
    <property type="entry name" value="Ser/Thr_kinase_AS"/>
</dbReference>
<organism evidence="3 4">
    <name type="scientific">Pochonia chlamydosporia 170</name>
    <dbReference type="NCBI Taxonomy" id="1380566"/>
    <lineage>
        <taxon>Eukaryota</taxon>
        <taxon>Fungi</taxon>
        <taxon>Dikarya</taxon>
        <taxon>Ascomycota</taxon>
        <taxon>Pezizomycotina</taxon>
        <taxon>Sordariomycetes</taxon>
        <taxon>Hypocreomycetidae</taxon>
        <taxon>Hypocreales</taxon>
        <taxon>Clavicipitaceae</taxon>
        <taxon>Pochonia</taxon>
    </lineage>
</organism>
<dbReference type="RefSeq" id="XP_018140497.1">
    <property type="nucleotide sequence ID" value="XM_018287477.1"/>
</dbReference>
<dbReference type="GO" id="GO:0004674">
    <property type="term" value="F:protein serine/threonine kinase activity"/>
    <property type="evidence" value="ECO:0007669"/>
    <property type="project" value="TreeGrafter"/>
</dbReference>
<keyword evidence="3" id="KW-0808">Transferase</keyword>
<dbReference type="STRING" id="1380566.A0A179FC30"/>